<organism evidence="1 2">
    <name type="scientific">Mycobacterium bovis (strain BCG / Pasteur 1173P2)</name>
    <dbReference type="NCBI Taxonomy" id="410289"/>
    <lineage>
        <taxon>Bacteria</taxon>
        <taxon>Bacillati</taxon>
        <taxon>Actinomycetota</taxon>
        <taxon>Actinomycetes</taxon>
        <taxon>Mycobacteriales</taxon>
        <taxon>Mycobacteriaceae</taxon>
        <taxon>Mycobacterium</taxon>
        <taxon>Mycobacterium tuberculosis complex</taxon>
    </lineage>
</organism>
<dbReference type="KEGG" id="mbb:BCG_1106c"/>
<sequence>MQASDRTWQSNFIRRWYFTETVEYRPLVKYDASMSWAERTVSALEGAFRSEVRARRVNGPHRDVIVSLDGAEFLVRWLTTGWPRQVAEALHATSRPDILAAPTMSPGARKAAHDAGVGWVDESGAADIHYRNTSTGTTLVIETKGAPPAPLDARIGWRRATLAVCEALLANITGPTVASVVEATGLSMGSSAQALKFLEKNGHLASATARGPKSARLIVDRDALLDAYAEAADKLRSPISISTGVLWRDPTAGVVKAGQLWDAAGIEWAATSALSASLLAPMQTEIAPMEIYVPGRSWSDLRRAAMAAGLQEIAGGRLILRFFPTPACARLTEQNLQGFRSMLWPRVYADLRTAGVRGEDAAEHLREAMTK</sequence>
<evidence type="ECO:0000313" key="1">
    <source>
        <dbReference type="EMBL" id="CAL71093.1"/>
    </source>
</evidence>
<protein>
    <submittedName>
        <fullName evidence="1">Uncharacterized protein</fullName>
    </submittedName>
</protein>
<dbReference type="RefSeq" id="WP_011799150.1">
    <property type="nucleotide sequence ID" value="NC_008769.1"/>
</dbReference>
<dbReference type="AlphaFoldDB" id="A0A0H3M559"/>
<gene>
    <name evidence="1" type="ordered locus">BCG_1106c</name>
</gene>
<evidence type="ECO:0000313" key="2">
    <source>
        <dbReference type="Proteomes" id="UP000001472"/>
    </source>
</evidence>
<dbReference type="HOGENOM" id="CLU_806135_0_0_11"/>
<dbReference type="SMR" id="A0A0H3M559"/>
<name>A0A0H3M559_MYCBP</name>
<proteinExistence type="predicted"/>
<dbReference type="EMBL" id="AM408590">
    <property type="protein sequence ID" value="CAL71093.1"/>
    <property type="molecule type" value="Genomic_DNA"/>
</dbReference>
<reference evidence="1 2" key="1">
    <citation type="journal article" date="2007" name="Proc. Natl. Acad. Sci. U.S.A.">
        <title>Genome plasticity of BCG and impact on vaccine efficacy.</title>
        <authorList>
            <person name="Brosch R."/>
            <person name="Gordon S.V."/>
            <person name="Garnier T."/>
            <person name="Eiglmeier K."/>
            <person name="Frigui W."/>
            <person name="Valenti P."/>
            <person name="Dos Santos S."/>
            <person name="Duthoy S."/>
            <person name="Lacroix C."/>
            <person name="Garcia-Pelayo C."/>
            <person name="Inwald J.K."/>
            <person name="Golby P."/>
            <person name="Garcia J.N."/>
            <person name="Hewinson R.G."/>
            <person name="Behr M.A."/>
            <person name="Quail M.A."/>
            <person name="Churcher C."/>
            <person name="Barrell B.G."/>
            <person name="Parkhill J."/>
            <person name="Cole S.T."/>
        </authorList>
    </citation>
    <scope>NUCLEOTIDE SEQUENCE [LARGE SCALE GENOMIC DNA]</scope>
    <source>
        <strain evidence="2">BCG / Pasteur 1173P2</strain>
    </source>
</reference>
<dbReference type="Proteomes" id="UP000001472">
    <property type="component" value="Chromosome"/>
</dbReference>
<accession>A0A0H3M559</accession>